<dbReference type="AlphaFoldDB" id="A0AAV2QHI1"/>
<sequence>MAAHIFRRFSSSAKDLRLGIINNVKIENVGGKFYSTAAEPAQSAVEAARTSIDNPASHTSDQIGLWYTLQPESVKHLFSYGGLPKTYVTNCKTFAETCLMVRQPAISCIDYIKRSDLTLPPNKFLLYGPEGVGKSLSLASIIKFLSDDGWLIVHLPWAVNWRRNFKEIVPSASVPGQYDHPVDATLWLQHFRNQNQTILKDEQLLTSESYVWSRRETTEAGSPLSSLVELGMARARFASDCIMALTSELKQLAINDRVKVAVVIDGINTLFVKESRFRREDRTYVEPQNFTIYKAFTSLLHSDWKNGVILGSLDYTANGPTRRDSHLPRYILGDKGWELLDPFVPIPVSNYDEIEMRSAVDYYLDRKWLQNPAAATDVGRKELAMLSGCNPYSFMTVARSI</sequence>
<dbReference type="GO" id="GO:0005763">
    <property type="term" value="C:mitochondrial small ribosomal subunit"/>
    <property type="evidence" value="ECO:0007669"/>
    <property type="project" value="TreeGrafter"/>
</dbReference>
<keyword evidence="3" id="KW-0809">Transit peptide</keyword>
<accession>A0AAV2QHI1</accession>
<dbReference type="PANTHER" id="PTHR12810">
    <property type="entry name" value="MITOCHONDRIAL 28S RIBOSOMAL PROTEIN S29"/>
    <property type="match status" value="1"/>
</dbReference>
<dbReference type="EMBL" id="CAXKWB010007335">
    <property type="protein sequence ID" value="CAL4086652.1"/>
    <property type="molecule type" value="Genomic_DNA"/>
</dbReference>
<dbReference type="Proteomes" id="UP001497623">
    <property type="component" value="Unassembled WGS sequence"/>
</dbReference>
<keyword evidence="5" id="KW-0496">Mitochondrion</keyword>
<proteinExistence type="inferred from homology"/>
<comment type="subcellular location">
    <subcellularLocation>
        <location evidence="1">Mitochondrion</location>
    </subcellularLocation>
</comment>
<evidence type="ECO:0000256" key="2">
    <source>
        <dbReference type="ARBA" id="ARBA00009863"/>
    </source>
</evidence>
<reference evidence="8 9" key="1">
    <citation type="submission" date="2024-05" db="EMBL/GenBank/DDBJ databases">
        <authorList>
            <person name="Wallberg A."/>
        </authorList>
    </citation>
    <scope>NUCLEOTIDE SEQUENCE [LARGE SCALE GENOMIC DNA]</scope>
</reference>
<dbReference type="GO" id="GO:0003735">
    <property type="term" value="F:structural constituent of ribosome"/>
    <property type="evidence" value="ECO:0007669"/>
    <property type="project" value="TreeGrafter"/>
</dbReference>
<dbReference type="GO" id="GO:0006915">
    <property type="term" value="P:apoptotic process"/>
    <property type="evidence" value="ECO:0007669"/>
    <property type="project" value="InterPro"/>
</dbReference>
<evidence type="ECO:0000256" key="6">
    <source>
        <dbReference type="ARBA" id="ARBA00023274"/>
    </source>
</evidence>
<comment type="caution">
    <text evidence="8">The sequence shown here is derived from an EMBL/GenBank/DDBJ whole genome shotgun (WGS) entry which is preliminary data.</text>
</comment>
<keyword evidence="4" id="KW-0689">Ribosomal protein</keyword>
<dbReference type="InterPro" id="IPR027417">
    <property type="entry name" value="P-loop_NTPase"/>
</dbReference>
<dbReference type="SUPFAM" id="SSF52540">
    <property type="entry name" value="P-loop containing nucleoside triphosphate hydrolases"/>
    <property type="match status" value="1"/>
</dbReference>
<evidence type="ECO:0000256" key="5">
    <source>
        <dbReference type="ARBA" id="ARBA00023128"/>
    </source>
</evidence>
<evidence type="ECO:0000313" key="8">
    <source>
        <dbReference type="EMBL" id="CAL4086652.1"/>
    </source>
</evidence>
<evidence type="ECO:0000256" key="3">
    <source>
        <dbReference type="ARBA" id="ARBA00022946"/>
    </source>
</evidence>
<evidence type="ECO:0000256" key="4">
    <source>
        <dbReference type="ARBA" id="ARBA00022980"/>
    </source>
</evidence>
<name>A0AAV2QHI1_MEGNR</name>
<evidence type="ECO:0000256" key="1">
    <source>
        <dbReference type="ARBA" id="ARBA00004173"/>
    </source>
</evidence>
<evidence type="ECO:0000313" key="9">
    <source>
        <dbReference type="Proteomes" id="UP001497623"/>
    </source>
</evidence>
<keyword evidence="6" id="KW-0687">Ribonucleoprotein</keyword>
<dbReference type="PRINTS" id="PR01716">
    <property type="entry name" value="DEATHASSOCP3"/>
</dbReference>
<protein>
    <recommendedName>
        <fullName evidence="7">Small ribosomal subunit protein mS29</fullName>
    </recommendedName>
</protein>
<comment type="similarity">
    <text evidence="2">Belongs to the mitochondrion-specific ribosomal protein mS29 family.</text>
</comment>
<organism evidence="8 9">
    <name type="scientific">Meganyctiphanes norvegica</name>
    <name type="common">Northern krill</name>
    <name type="synonym">Thysanopoda norvegica</name>
    <dbReference type="NCBI Taxonomy" id="48144"/>
    <lineage>
        <taxon>Eukaryota</taxon>
        <taxon>Metazoa</taxon>
        <taxon>Ecdysozoa</taxon>
        <taxon>Arthropoda</taxon>
        <taxon>Crustacea</taxon>
        <taxon>Multicrustacea</taxon>
        <taxon>Malacostraca</taxon>
        <taxon>Eumalacostraca</taxon>
        <taxon>Eucarida</taxon>
        <taxon>Euphausiacea</taxon>
        <taxon>Euphausiidae</taxon>
        <taxon>Meganyctiphanes</taxon>
    </lineage>
</organism>
<evidence type="ECO:0000256" key="7">
    <source>
        <dbReference type="ARBA" id="ARBA00035140"/>
    </source>
</evidence>
<gene>
    <name evidence="8" type="ORF">MNOR_LOCUS13056</name>
</gene>
<dbReference type="Pfam" id="PF10236">
    <property type="entry name" value="DAP3"/>
    <property type="match status" value="1"/>
</dbReference>
<dbReference type="InterPro" id="IPR019368">
    <property type="entry name" value="Ribosomal_mS29"/>
</dbReference>
<keyword evidence="9" id="KW-1185">Reference proteome</keyword>
<dbReference type="InterPro" id="IPR008092">
    <property type="entry name" value="Ribosomal_mS29_met"/>
</dbReference>
<dbReference type="PANTHER" id="PTHR12810:SF0">
    <property type="entry name" value="SMALL RIBOSOMAL SUBUNIT PROTEIN MS29"/>
    <property type="match status" value="1"/>
</dbReference>